<organism evidence="2 3">
    <name type="scientific">Actinoplanes ianthinogenes</name>
    <dbReference type="NCBI Taxonomy" id="122358"/>
    <lineage>
        <taxon>Bacteria</taxon>
        <taxon>Bacillati</taxon>
        <taxon>Actinomycetota</taxon>
        <taxon>Actinomycetes</taxon>
        <taxon>Micromonosporales</taxon>
        <taxon>Micromonosporaceae</taxon>
        <taxon>Actinoplanes</taxon>
    </lineage>
</organism>
<dbReference type="InterPro" id="IPR025334">
    <property type="entry name" value="DUF4240"/>
</dbReference>
<gene>
    <name evidence="2" type="ORF">Aiant_12670</name>
</gene>
<sequence>MDTARCWQIIEAARADAGPGWAGLDDRLEEALVTRLVELSLEELIGFEMRFAELQRGLDRPDVFLAAFLIGGGCEDDTFTDFRAGMVGLGHDWYHRVLSDPDQLADHPAVHAVAAGTIARDTLMTEGFQFAPMEAYERLTGDDEGFWAALDRAEEAAGIRHAEPAGTVPARLDRLAALFPDSRRLLDRHYPHLTSY</sequence>
<keyword evidence="3" id="KW-1185">Reference proteome</keyword>
<dbReference type="Pfam" id="PF14024">
    <property type="entry name" value="DUF4240"/>
    <property type="match status" value="1"/>
</dbReference>
<evidence type="ECO:0000259" key="1">
    <source>
        <dbReference type="Pfam" id="PF14024"/>
    </source>
</evidence>
<dbReference type="EMBL" id="AP023356">
    <property type="protein sequence ID" value="BCJ40610.1"/>
    <property type="molecule type" value="Genomic_DNA"/>
</dbReference>
<evidence type="ECO:0000313" key="2">
    <source>
        <dbReference type="EMBL" id="BCJ40610.1"/>
    </source>
</evidence>
<feature type="domain" description="DUF4240" evidence="1">
    <location>
        <begin position="1"/>
        <end position="137"/>
    </location>
</feature>
<proteinExistence type="predicted"/>
<evidence type="ECO:0000313" key="3">
    <source>
        <dbReference type="Proteomes" id="UP000676967"/>
    </source>
</evidence>
<dbReference type="Proteomes" id="UP000676967">
    <property type="component" value="Chromosome"/>
</dbReference>
<protein>
    <recommendedName>
        <fullName evidence="1">DUF4240 domain-containing protein</fullName>
    </recommendedName>
</protein>
<accession>A0ABN6C543</accession>
<name>A0ABN6C543_9ACTN</name>
<dbReference type="RefSeq" id="WP_189335173.1">
    <property type="nucleotide sequence ID" value="NZ_AP023356.1"/>
</dbReference>
<reference evidence="2 3" key="1">
    <citation type="submission" date="2020-08" db="EMBL/GenBank/DDBJ databases">
        <title>Whole genome shotgun sequence of Actinoplanes ianthinogenes NBRC 13996.</title>
        <authorList>
            <person name="Komaki H."/>
            <person name="Tamura T."/>
        </authorList>
    </citation>
    <scope>NUCLEOTIDE SEQUENCE [LARGE SCALE GENOMIC DNA]</scope>
    <source>
        <strain evidence="2 3">NBRC 13996</strain>
    </source>
</reference>